<keyword evidence="1 4" id="KW-0479">Metal-binding</keyword>
<dbReference type="RefSeq" id="WP_118417069.1">
    <property type="nucleotide sequence ID" value="NZ_QROP01000059.1"/>
</dbReference>
<evidence type="ECO:0000256" key="1">
    <source>
        <dbReference type="ARBA" id="ARBA00022723"/>
    </source>
</evidence>
<evidence type="ECO:0000256" key="3">
    <source>
        <dbReference type="ARBA" id="ARBA00023002"/>
    </source>
</evidence>
<dbReference type="InterPro" id="IPR050129">
    <property type="entry name" value="Zn_alcohol_dh"/>
</dbReference>
<protein>
    <submittedName>
        <fullName evidence="7">Zn-dependent alcohol dehydrogenase</fullName>
    </submittedName>
</protein>
<evidence type="ECO:0000256" key="4">
    <source>
        <dbReference type="RuleBase" id="RU361277"/>
    </source>
</evidence>
<proteinExistence type="inferred from homology"/>
<dbReference type="GO" id="GO:0008270">
    <property type="term" value="F:zinc ion binding"/>
    <property type="evidence" value="ECO:0007669"/>
    <property type="project" value="InterPro"/>
</dbReference>
<dbReference type="Gene3D" id="3.90.180.10">
    <property type="entry name" value="Medium-chain alcohol dehydrogenases, catalytic domain"/>
    <property type="match status" value="1"/>
</dbReference>
<comment type="similarity">
    <text evidence="4">Belongs to the zinc-containing alcohol dehydrogenase family.</text>
</comment>
<dbReference type="InterPro" id="IPR013149">
    <property type="entry name" value="ADH-like_C"/>
</dbReference>
<dbReference type="PROSITE" id="PS00059">
    <property type="entry name" value="ADH_ZINC"/>
    <property type="match status" value="1"/>
</dbReference>
<feature type="domain" description="Alcohol dehydrogenase-like N-terminal" evidence="6">
    <location>
        <begin position="27"/>
        <end position="136"/>
    </location>
</feature>
<organism evidence="7 8">
    <name type="scientific">Segatella copri</name>
    <dbReference type="NCBI Taxonomy" id="165179"/>
    <lineage>
        <taxon>Bacteria</taxon>
        <taxon>Pseudomonadati</taxon>
        <taxon>Bacteroidota</taxon>
        <taxon>Bacteroidia</taxon>
        <taxon>Bacteroidales</taxon>
        <taxon>Prevotellaceae</taxon>
        <taxon>Segatella</taxon>
    </lineage>
</organism>
<dbReference type="Pfam" id="PF00107">
    <property type="entry name" value="ADH_zinc_N"/>
    <property type="match status" value="1"/>
</dbReference>
<accession>A0AA92V8F6</accession>
<dbReference type="Proteomes" id="UP000283672">
    <property type="component" value="Unassembled WGS sequence"/>
</dbReference>
<evidence type="ECO:0000313" key="7">
    <source>
        <dbReference type="EMBL" id="RHL33576.1"/>
    </source>
</evidence>
<evidence type="ECO:0000313" key="8">
    <source>
        <dbReference type="Proteomes" id="UP000283672"/>
    </source>
</evidence>
<dbReference type="InterPro" id="IPR002328">
    <property type="entry name" value="ADH_Zn_CS"/>
</dbReference>
<keyword evidence="2 4" id="KW-0862">Zinc</keyword>
<dbReference type="AlphaFoldDB" id="A0AA92V8F6"/>
<dbReference type="InterPro" id="IPR011032">
    <property type="entry name" value="GroES-like_sf"/>
</dbReference>
<comment type="caution">
    <text evidence="7">The sequence shown here is derived from an EMBL/GenBank/DDBJ whole genome shotgun (WGS) entry which is preliminary data.</text>
</comment>
<evidence type="ECO:0000256" key="2">
    <source>
        <dbReference type="ARBA" id="ARBA00022833"/>
    </source>
</evidence>
<gene>
    <name evidence="7" type="ORF">DW026_14170</name>
</gene>
<dbReference type="Pfam" id="PF08240">
    <property type="entry name" value="ADH_N"/>
    <property type="match status" value="1"/>
</dbReference>
<dbReference type="InterPro" id="IPR036291">
    <property type="entry name" value="NAD(P)-bd_dom_sf"/>
</dbReference>
<comment type="cofactor">
    <cofactor evidence="4">
        <name>Zn(2+)</name>
        <dbReference type="ChEBI" id="CHEBI:29105"/>
    </cofactor>
</comment>
<name>A0AA92V8F6_9BACT</name>
<evidence type="ECO:0000259" key="6">
    <source>
        <dbReference type="Pfam" id="PF08240"/>
    </source>
</evidence>
<dbReference type="InterPro" id="IPR013154">
    <property type="entry name" value="ADH-like_N"/>
</dbReference>
<dbReference type="SUPFAM" id="SSF51735">
    <property type="entry name" value="NAD(P)-binding Rossmann-fold domains"/>
    <property type="match status" value="1"/>
</dbReference>
<dbReference type="SUPFAM" id="SSF50129">
    <property type="entry name" value="GroES-like"/>
    <property type="match status" value="1"/>
</dbReference>
<reference evidence="7 8" key="1">
    <citation type="submission" date="2018-08" db="EMBL/GenBank/DDBJ databases">
        <title>A genome reference for cultivated species of the human gut microbiota.</title>
        <authorList>
            <person name="Zou Y."/>
            <person name="Xue W."/>
            <person name="Luo G."/>
        </authorList>
    </citation>
    <scope>NUCLEOTIDE SEQUENCE [LARGE SCALE GENOMIC DNA]</scope>
    <source>
        <strain evidence="7 8">AF38-11</strain>
    </source>
</reference>
<dbReference type="PANTHER" id="PTHR43401">
    <property type="entry name" value="L-THREONINE 3-DEHYDROGENASE"/>
    <property type="match status" value="1"/>
</dbReference>
<dbReference type="PANTHER" id="PTHR43401:SF2">
    <property type="entry name" value="L-THREONINE 3-DEHYDROGENASE"/>
    <property type="match status" value="1"/>
</dbReference>
<evidence type="ECO:0000259" key="5">
    <source>
        <dbReference type="Pfam" id="PF00107"/>
    </source>
</evidence>
<keyword evidence="3" id="KW-0560">Oxidoreductase</keyword>
<dbReference type="EMBL" id="QROP01000059">
    <property type="protein sequence ID" value="RHL33576.1"/>
    <property type="molecule type" value="Genomic_DNA"/>
</dbReference>
<dbReference type="GO" id="GO:0016491">
    <property type="term" value="F:oxidoreductase activity"/>
    <property type="evidence" value="ECO:0007669"/>
    <property type="project" value="UniProtKB-KW"/>
</dbReference>
<feature type="domain" description="Alcohol dehydrogenase-like C-terminal" evidence="5">
    <location>
        <begin position="174"/>
        <end position="301"/>
    </location>
</feature>
<dbReference type="Gene3D" id="3.40.50.720">
    <property type="entry name" value="NAD(P)-binding Rossmann-like Domain"/>
    <property type="match status" value="1"/>
</dbReference>
<sequence>MRQAILVEPKHIEFKEVAEPKAADLTAHQVLVNIKRIGICGSEIHSYHGLHPATFYPVVQGHEYSGVVMAVGSEVTVCKPGDHITARPQLVCGKCNPCKRGQYNVCEHLRVQAFQADGAAQDFFVVDDDRVAKLPKDMSLDYGAMIEPSAVGAHASNRTDVKGKNVVVSGAGTIGNLIAQFCIARGAKNVLITDVSDLRLAKARECGIKHTLNITKKTLKEAAQELFGEEGYQVGFEVAGVEVSIRSLMETIEKGSDIVVVAVFAKDPALSMFYLGEHELRLIGSMMYRHEDYLTAIDYVSKGIVNLKPLVSNRFAFEEYDDAYKFIDTHRETSMKVLIDFEQKPGEKK</sequence>